<evidence type="ECO:0000256" key="2">
    <source>
        <dbReference type="ARBA" id="ARBA00006920"/>
    </source>
</evidence>
<evidence type="ECO:0000256" key="9">
    <source>
        <dbReference type="ARBA" id="ARBA00023065"/>
    </source>
</evidence>
<keyword evidence="7" id="KW-0630">Potassium</keyword>
<name>A0ABW0VI36_9ACTN</name>
<feature type="transmembrane region" description="Helical" evidence="13">
    <location>
        <begin position="20"/>
        <end position="41"/>
    </location>
</feature>
<evidence type="ECO:0000313" key="15">
    <source>
        <dbReference type="Proteomes" id="UP001596066"/>
    </source>
</evidence>
<evidence type="ECO:0000256" key="3">
    <source>
        <dbReference type="ARBA" id="ARBA00022448"/>
    </source>
</evidence>
<evidence type="ECO:0000256" key="1">
    <source>
        <dbReference type="ARBA" id="ARBA00004141"/>
    </source>
</evidence>
<comment type="similarity">
    <text evidence="2">Belongs to the TMEM175 family.</text>
</comment>
<evidence type="ECO:0000256" key="10">
    <source>
        <dbReference type="ARBA" id="ARBA00023136"/>
    </source>
</evidence>
<keyword evidence="10 13" id="KW-0472">Membrane</keyword>
<keyword evidence="9" id="KW-0406">Ion transport</keyword>
<proteinExistence type="inferred from homology"/>
<dbReference type="PANTHER" id="PTHR31462:SF5">
    <property type="entry name" value="ENDOSOMAL_LYSOSOMAL PROTON CHANNEL TMEM175"/>
    <property type="match status" value="1"/>
</dbReference>
<evidence type="ECO:0000256" key="7">
    <source>
        <dbReference type="ARBA" id="ARBA00022958"/>
    </source>
</evidence>
<organism evidence="14 15">
    <name type="scientific">Kitasatospora cinereorecta</name>
    <dbReference type="NCBI Taxonomy" id="285560"/>
    <lineage>
        <taxon>Bacteria</taxon>
        <taxon>Bacillati</taxon>
        <taxon>Actinomycetota</taxon>
        <taxon>Actinomycetes</taxon>
        <taxon>Kitasatosporales</taxon>
        <taxon>Streptomycetaceae</taxon>
        <taxon>Kitasatospora</taxon>
    </lineage>
</organism>
<evidence type="ECO:0000256" key="13">
    <source>
        <dbReference type="SAM" id="Phobius"/>
    </source>
</evidence>
<reference evidence="15" key="1">
    <citation type="journal article" date="2019" name="Int. J. Syst. Evol. Microbiol.">
        <title>The Global Catalogue of Microorganisms (GCM) 10K type strain sequencing project: providing services to taxonomists for standard genome sequencing and annotation.</title>
        <authorList>
            <consortium name="The Broad Institute Genomics Platform"/>
            <consortium name="The Broad Institute Genome Sequencing Center for Infectious Disease"/>
            <person name="Wu L."/>
            <person name="Ma J."/>
        </authorList>
    </citation>
    <scope>NUCLEOTIDE SEQUENCE [LARGE SCALE GENOMIC DNA]</scope>
    <source>
        <strain evidence="15">CGMCC 4.1622</strain>
    </source>
</reference>
<evidence type="ECO:0000313" key="14">
    <source>
        <dbReference type="EMBL" id="MFC5645110.1"/>
    </source>
</evidence>
<evidence type="ECO:0000256" key="5">
    <source>
        <dbReference type="ARBA" id="ARBA00022692"/>
    </source>
</evidence>
<feature type="transmembrane region" description="Helical" evidence="13">
    <location>
        <begin position="109"/>
        <end position="130"/>
    </location>
</feature>
<dbReference type="Proteomes" id="UP001596066">
    <property type="component" value="Unassembled WGS sequence"/>
</dbReference>
<evidence type="ECO:0000256" key="4">
    <source>
        <dbReference type="ARBA" id="ARBA00022538"/>
    </source>
</evidence>
<evidence type="ECO:0000256" key="12">
    <source>
        <dbReference type="ARBA" id="ARBA00034430"/>
    </source>
</evidence>
<dbReference type="EMBL" id="JBHSOC010000062">
    <property type="protein sequence ID" value="MFC5645110.1"/>
    <property type="molecule type" value="Genomic_DNA"/>
</dbReference>
<evidence type="ECO:0000256" key="6">
    <source>
        <dbReference type="ARBA" id="ARBA00022826"/>
    </source>
</evidence>
<keyword evidence="3" id="KW-0813">Transport</keyword>
<feature type="transmembrane region" description="Helical" evidence="13">
    <location>
        <begin position="61"/>
        <end position="88"/>
    </location>
</feature>
<feature type="transmembrane region" description="Helical" evidence="13">
    <location>
        <begin position="186"/>
        <end position="210"/>
    </location>
</feature>
<dbReference type="PANTHER" id="PTHR31462">
    <property type="entry name" value="ENDOSOMAL/LYSOSOMAL POTASSIUM CHANNEL TMEM175"/>
    <property type="match status" value="1"/>
</dbReference>
<dbReference type="Pfam" id="PF06736">
    <property type="entry name" value="TMEM175"/>
    <property type="match status" value="1"/>
</dbReference>
<keyword evidence="11" id="KW-0407">Ion channel</keyword>
<evidence type="ECO:0000256" key="8">
    <source>
        <dbReference type="ARBA" id="ARBA00022989"/>
    </source>
</evidence>
<keyword evidence="15" id="KW-1185">Reference proteome</keyword>
<keyword evidence="4" id="KW-0633">Potassium transport</keyword>
<keyword evidence="8 13" id="KW-1133">Transmembrane helix</keyword>
<comment type="catalytic activity">
    <reaction evidence="12">
        <text>K(+)(in) = K(+)(out)</text>
        <dbReference type="Rhea" id="RHEA:29463"/>
        <dbReference type="ChEBI" id="CHEBI:29103"/>
    </reaction>
</comment>
<dbReference type="InterPro" id="IPR010617">
    <property type="entry name" value="TMEM175-like"/>
</dbReference>
<keyword evidence="6" id="KW-0631">Potassium channel</keyword>
<sequence length="224" mass="24358">MLSNTYHRFAGSNLERLAALSDGIFAVAMTLLVLDLHVPSIEPPGGAGPLWAAGAWHAEHALWSALVGLAPRVLVYLLGFLTLGIFWIGQQTQLNHFERSDRRLTWIHLAFLLVVAVMPFSTSLLAEYTALRVALLVYWLHLLMLGALLLASLRYAARAGLIRDDGPATAGMRAAAERRIVVAQALYALAVVLGAVSTYLSVGLIIALQLNSALAPRIRPLDRY</sequence>
<comment type="subcellular location">
    <subcellularLocation>
        <location evidence="1">Membrane</location>
        <topology evidence="1">Multi-pass membrane protein</topology>
    </subcellularLocation>
</comment>
<protein>
    <submittedName>
        <fullName evidence="14">TMEM175 family protein</fullName>
    </submittedName>
</protein>
<comment type="caution">
    <text evidence="14">The sequence shown here is derived from an EMBL/GenBank/DDBJ whole genome shotgun (WGS) entry which is preliminary data.</text>
</comment>
<gene>
    <name evidence="14" type="ORF">ACFPZF_27615</name>
</gene>
<feature type="transmembrane region" description="Helical" evidence="13">
    <location>
        <begin position="136"/>
        <end position="157"/>
    </location>
</feature>
<accession>A0ABW0VI36</accession>
<evidence type="ECO:0000256" key="11">
    <source>
        <dbReference type="ARBA" id="ARBA00023303"/>
    </source>
</evidence>
<dbReference type="RefSeq" id="WP_346145447.1">
    <property type="nucleotide sequence ID" value="NZ_BAAAUA010000021.1"/>
</dbReference>
<keyword evidence="5 13" id="KW-0812">Transmembrane</keyword>